<sequence length="121" mass="13376">MSTGGTDNLTLTTDNMPTHHHDFSARTDTFDYGNKNTNNVAGHVHQYTSVFRYNDVHDDGGGHGLYKTQTENTTHSGDHVHTTYLGPHSHAFAGITKNTGKGTPVNIVNSFIKLMAWYRIS</sequence>
<evidence type="ECO:0000313" key="3">
    <source>
        <dbReference type="Proteomes" id="UP000811282"/>
    </source>
</evidence>
<reference evidence="2 3" key="1">
    <citation type="journal article" date="2021" name="Genome Biol. Evol.">
        <title>The evolution of interdependence in a four-way mealybug symbiosis.</title>
        <authorList>
            <person name="Garber A.I."/>
            <person name="Kupper M."/>
            <person name="Laetsch D.R."/>
            <person name="Weldon S.R."/>
            <person name="Ladinsky M.S."/>
            <person name="Bjorkman P.J."/>
            <person name="McCutcheon J.P."/>
        </authorList>
    </citation>
    <scope>NUCLEOTIDE SEQUENCE [LARGE SCALE GENOMIC DNA]</scope>
    <source>
        <strain evidence="2">SOD</strain>
    </source>
</reference>
<dbReference type="EMBL" id="JAFJYC010000001">
    <property type="protein sequence ID" value="MBT9432240.1"/>
    <property type="molecule type" value="Genomic_DNA"/>
</dbReference>
<evidence type="ECO:0008006" key="4">
    <source>
        <dbReference type="Google" id="ProtNLM"/>
    </source>
</evidence>
<comment type="caution">
    <text evidence="2">The sequence shown here is derived from an EMBL/GenBank/DDBJ whole genome shotgun (WGS) entry which is preliminary data.</text>
</comment>
<gene>
    <name evidence="2" type="ORF">JZM24_09100</name>
</gene>
<keyword evidence="3" id="KW-1185">Reference proteome</keyword>
<evidence type="ECO:0000256" key="1">
    <source>
        <dbReference type="SAM" id="MobiDB-lite"/>
    </source>
</evidence>
<name>A0ABS5YCG6_9GAMM</name>
<organism evidence="2 3">
    <name type="scientific">Candidatus Sodalis endolongispinus</name>
    <dbReference type="NCBI Taxonomy" id="2812662"/>
    <lineage>
        <taxon>Bacteria</taxon>
        <taxon>Pseudomonadati</taxon>
        <taxon>Pseudomonadota</taxon>
        <taxon>Gammaproteobacteria</taxon>
        <taxon>Enterobacterales</taxon>
        <taxon>Bruguierivoracaceae</taxon>
        <taxon>Sodalis</taxon>
    </lineage>
</organism>
<feature type="compositionally biased region" description="Low complexity" evidence="1">
    <location>
        <begin position="1"/>
        <end position="15"/>
    </location>
</feature>
<protein>
    <recommendedName>
        <fullName evidence="4">Phage tail fiber protein</fullName>
    </recommendedName>
</protein>
<feature type="region of interest" description="Disordered" evidence="1">
    <location>
        <begin position="1"/>
        <end position="20"/>
    </location>
</feature>
<proteinExistence type="predicted"/>
<accession>A0ABS5YCG6</accession>
<dbReference type="Proteomes" id="UP000811282">
    <property type="component" value="Unassembled WGS sequence"/>
</dbReference>
<evidence type="ECO:0000313" key="2">
    <source>
        <dbReference type="EMBL" id="MBT9432240.1"/>
    </source>
</evidence>